<keyword evidence="3" id="KW-0723">Serine/threonine-protein kinase</keyword>
<feature type="binding site" evidence="10">
    <location>
        <position position="521"/>
    </location>
    <ligand>
        <name>ATP</name>
        <dbReference type="ChEBI" id="CHEBI:30616"/>
    </ligand>
</feature>
<feature type="compositionally biased region" description="Basic and acidic residues" evidence="11">
    <location>
        <begin position="207"/>
        <end position="248"/>
    </location>
</feature>
<evidence type="ECO:0000256" key="1">
    <source>
        <dbReference type="ARBA" id="ARBA00005354"/>
    </source>
</evidence>
<evidence type="ECO:0000256" key="7">
    <source>
        <dbReference type="ARBA" id="ARBA00022840"/>
    </source>
</evidence>
<dbReference type="SMART" id="SM00537">
    <property type="entry name" value="DCX"/>
    <property type="match status" value="1"/>
</dbReference>
<dbReference type="AlphaFoldDB" id="A0A6I8NTH6"/>
<proteinExistence type="inferred from homology"/>
<dbReference type="Pfam" id="PF00069">
    <property type="entry name" value="Pkinase"/>
    <property type="match status" value="1"/>
</dbReference>
<comment type="catalytic activity">
    <reaction evidence="8">
        <text>L-threonyl-[protein] + ATP = O-phospho-L-threonyl-[protein] + ADP + H(+)</text>
        <dbReference type="Rhea" id="RHEA:46608"/>
        <dbReference type="Rhea" id="RHEA-COMP:11060"/>
        <dbReference type="Rhea" id="RHEA-COMP:11605"/>
        <dbReference type="ChEBI" id="CHEBI:15378"/>
        <dbReference type="ChEBI" id="CHEBI:30013"/>
        <dbReference type="ChEBI" id="CHEBI:30616"/>
        <dbReference type="ChEBI" id="CHEBI:61977"/>
        <dbReference type="ChEBI" id="CHEBI:456216"/>
        <dbReference type="EC" id="2.7.11.1"/>
    </reaction>
</comment>
<organism evidence="14 15">
    <name type="scientific">Ornithorhynchus anatinus</name>
    <name type="common">Duckbill platypus</name>
    <dbReference type="NCBI Taxonomy" id="9258"/>
    <lineage>
        <taxon>Eukaryota</taxon>
        <taxon>Metazoa</taxon>
        <taxon>Chordata</taxon>
        <taxon>Craniata</taxon>
        <taxon>Vertebrata</taxon>
        <taxon>Euteleostomi</taxon>
        <taxon>Mammalia</taxon>
        <taxon>Monotremata</taxon>
        <taxon>Ornithorhynchidae</taxon>
        <taxon>Ornithorhynchus</taxon>
    </lineage>
</organism>
<keyword evidence="15" id="KW-1185">Reference proteome</keyword>
<dbReference type="GO" id="GO:0005737">
    <property type="term" value="C:cytoplasm"/>
    <property type="evidence" value="ECO:0000318"/>
    <property type="project" value="GO_Central"/>
</dbReference>
<evidence type="ECO:0000259" key="13">
    <source>
        <dbReference type="PROSITE" id="PS50309"/>
    </source>
</evidence>
<feature type="region of interest" description="Disordered" evidence="11">
    <location>
        <begin position="154"/>
        <end position="262"/>
    </location>
</feature>
<dbReference type="PANTHER" id="PTHR24347">
    <property type="entry name" value="SERINE/THREONINE-PROTEIN KINASE"/>
    <property type="match status" value="1"/>
</dbReference>
<feature type="domain" description="Doublecortin" evidence="13">
    <location>
        <begin position="52"/>
        <end position="138"/>
    </location>
</feature>
<feature type="compositionally biased region" description="Basic and acidic residues" evidence="11">
    <location>
        <begin position="375"/>
        <end position="385"/>
    </location>
</feature>
<evidence type="ECO:0000313" key="15">
    <source>
        <dbReference type="Proteomes" id="UP000002279"/>
    </source>
</evidence>
<dbReference type="InterPro" id="IPR003533">
    <property type="entry name" value="Doublecortin_dom"/>
</dbReference>
<keyword evidence="5 10" id="KW-0547">Nucleotide-binding</keyword>
<keyword evidence="4" id="KW-0808">Transferase</keyword>
<evidence type="ECO:0000256" key="11">
    <source>
        <dbReference type="SAM" id="MobiDB-lite"/>
    </source>
</evidence>
<reference evidence="14" key="1">
    <citation type="submission" date="2025-08" db="UniProtKB">
        <authorList>
            <consortium name="Ensembl"/>
        </authorList>
    </citation>
    <scope>IDENTIFICATION</scope>
    <source>
        <strain evidence="14">Glennie</strain>
    </source>
</reference>
<evidence type="ECO:0000256" key="9">
    <source>
        <dbReference type="ARBA" id="ARBA00048679"/>
    </source>
</evidence>
<feature type="compositionally biased region" description="Basic and acidic residues" evidence="11">
    <location>
        <begin position="345"/>
        <end position="365"/>
    </location>
</feature>
<sequence>MSERRLHGPCPPVGRGHFEKPILGPPSLVSPKPNPKNGLHPLHAQNSPTKPHVITVVKPGGPTPRKVTLLLNGKSGATFERLIADVSEALGFPPGKDDRVRKLYNLKGKEVRSVSDFFGEGDALIAVGGEQLTLKNIQAAIEELYSITPRALASTQKSSELSPEPKSRLGSKAQRADRPRGETPMAKGRCEAPFPKQEGKANGGVMRPEDEGSPQKKWGRERGEHEKDAKPLRKAREEESHPTREKQQGSEMTAEPGQAARCEKCKHDGSLWHTLQRKGLTELTLGSNHLEPGKGQRCRDVGKMGKMRSFKRPHEEGSPEGKEITWKKDLGDSSRRSGPSAPSQEPEKPKWNLERKEQRDSEIHRNNNPGASLSVRREAPGEQRNPEGSSRGRPKDTRSLPRSDLSGWLGREGRGEPEKPSVGRGEEEEKKVGKTKEKRGEAGKRAVQGESERGRADQRRESKAGAEGKSRGTEGKKPRSYGSRKADVERYYEIGRNIGDGNFAVVKECRHLVTKQAYAMKIIDKSKLKGREGMVDSEIVIIQSLSHPNIVSLHEVYETGTEIYLILEYVQGGDLFDAILESVKFTEHDAALMLTDLCEALVHMHDKNIVHRDLKPENLLVQRNADKSTTLKLADFGLAKYVVKPIFTVCGTPTYVAPEILAEKGYGLEVDMWAAGVVLYILLCGFPPFRSQERDQDQLFNIIQQGQFEFLSPYWDNISEAAKDLVSRLLVVDPQKRYSAHRVLQHPWIQNAGKANGVDLHREVTTNIERHFRSQPKHDRGGHT</sequence>
<dbReference type="SUPFAM" id="SSF56112">
    <property type="entry name" value="Protein kinase-like (PK-like)"/>
    <property type="match status" value="1"/>
</dbReference>
<accession>A0A6I8NTH6</accession>
<keyword evidence="6" id="KW-0418">Kinase</keyword>
<evidence type="ECO:0000256" key="5">
    <source>
        <dbReference type="ARBA" id="ARBA00022741"/>
    </source>
</evidence>
<feature type="compositionally biased region" description="Basic and acidic residues" evidence="11">
    <location>
        <begin position="312"/>
        <end position="335"/>
    </location>
</feature>
<dbReference type="Bgee" id="ENSOANG00000039678">
    <property type="expression patterns" value="Expressed in brain and 7 other cell types or tissues"/>
</dbReference>
<dbReference type="GO" id="GO:1900181">
    <property type="term" value="P:negative regulation of protein localization to nucleus"/>
    <property type="evidence" value="ECO:0007669"/>
    <property type="project" value="Ensembl"/>
</dbReference>
<feature type="compositionally biased region" description="Basic and acidic residues" evidence="11">
    <location>
        <begin position="291"/>
        <end position="303"/>
    </location>
</feature>
<dbReference type="Gene3D" id="1.10.510.10">
    <property type="entry name" value="Transferase(Phosphotransferase) domain 1"/>
    <property type="match status" value="1"/>
</dbReference>
<gene>
    <name evidence="14" type="primary">DCLK3</name>
</gene>
<dbReference type="PROSITE" id="PS00108">
    <property type="entry name" value="PROTEIN_KINASE_ST"/>
    <property type="match status" value="1"/>
</dbReference>
<dbReference type="SMART" id="SM00220">
    <property type="entry name" value="S_TKc"/>
    <property type="match status" value="1"/>
</dbReference>
<evidence type="ECO:0000259" key="12">
    <source>
        <dbReference type="PROSITE" id="PS50011"/>
    </source>
</evidence>
<dbReference type="GO" id="GO:0034504">
    <property type="term" value="P:protein localization to nucleus"/>
    <property type="evidence" value="ECO:0000318"/>
    <property type="project" value="GO_Central"/>
</dbReference>
<dbReference type="EC" id="2.7.11.1" evidence="2"/>
<dbReference type="GeneTree" id="ENSGT00940000159476"/>
<dbReference type="InterPro" id="IPR011009">
    <property type="entry name" value="Kinase-like_dom_sf"/>
</dbReference>
<dbReference type="Ensembl" id="ENSOANT00000047972.1">
    <property type="protein sequence ID" value="ENSOANP00000044332.1"/>
    <property type="gene ID" value="ENSOANG00000039678.1"/>
</dbReference>
<evidence type="ECO:0000256" key="10">
    <source>
        <dbReference type="PROSITE-ProRule" id="PRU10141"/>
    </source>
</evidence>
<dbReference type="FunCoup" id="A0A6I8NTH6">
    <property type="interactions" value="886"/>
</dbReference>
<dbReference type="GO" id="GO:0005634">
    <property type="term" value="C:nucleus"/>
    <property type="evidence" value="ECO:0000318"/>
    <property type="project" value="GO_Central"/>
</dbReference>
<feature type="region of interest" description="Disordered" evidence="11">
    <location>
        <begin position="282"/>
        <end position="485"/>
    </location>
</feature>
<dbReference type="SUPFAM" id="SSF89837">
    <property type="entry name" value="Doublecortin (DC)"/>
    <property type="match status" value="1"/>
</dbReference>
<dbReference type="InterPro" id="IPR000719">
    <property type="entry name" value="Prot_kinase_dom"/>
</dbReference>
<keyword evidence="7 10" id="KW-0067">ATP-binding</keyword>
<feature type="compositionally biased region" description="Basic and acidic residues" evidence="11">
    <location>
        <begin position="411"/>
        <end position="444"/>
    </location>
</feature>
<evidence type="ECO:0000313" key="14">
    <source>
        <dbReference type="Ensembl" id="ENSOANP00000044332.1"/>
    </source>
</evidence>
<dbReference type="Gene3D" id="3.30.200.20">
    <property type="entry name" value="Phosphorylase Kinase, domain 1"/>
    <property type="match status" value="1"/>
</dbReference>
<comment type="catalytic activity">
    <reaction evidence="9">
        <text>L-seryl-[protein] + ATP = O-phospho-L-seryl-[protein] + ADP + H(+)</text>
        <dbReference type="Rhea" id="RHEA:17989"/>
        <dbReference type="Rhea" id="RHEA-COMP:9863"/>
        <dbReference type="Rhea" id="RHEA-COMP:11604"/>
        <dbReference type="ChEBI" id="CHEBI:15378"/>
        <dbReference type="ChEBI" id="CHEBI:29999"/>
        <dbReference type="ChEBI" id="CHEBI:30616"/>
        <dbReference type="ChEBI" id="CHEBI:83421"/>
        <dbReference type="ChEBI" id="CHEBI:456216"/>
        <dbReference type="EC" id="2.7.11.1"/>
    </reaction>
</comment>
<evidence type="ECO:0000256" key="2">
    <source>
        <dbReference type="ARBA" id="ARBA00012513"/>
    </source>
</evidence>
<dbReference type="GO" id="GO:0035556">
    <property type="term" value="P:intracellular signal transduction"/>
    <property type="evidence" value="ECO:0007669"/>
    <property type="project" value="InterPro"/>
</dbReference>
<dbReference type="OMA" id="KGRCEAP"/>
<dbReference type="PROSITE" id="PS00107">
    <property type="entry name" value="PROTEIN_KINASE_ATP"/>
    <property type="match status" value="1"/>
</dbReference>
<feature type="region of interest" description="Disordered" evidence="11">
    <location>
        <begin position="1"/>
        <end position="50"/>
    </location>
</feature>
<dbReference type="GO" id="GO:0004674">
    <property type="term" value="F:protein serine/threonine kinase activity"/>
    <property type="evidence" value="ECO:0000318"/>
    <property type="project" value="GO_Central"/>
</dbReference>
<feature type="compositionally biased region" description="Basic and acidic residues" evidence="11">
    <location>
        <begin position="450"/>
        <end position="477"/>
    </location>
</feature>
<evidence type="ECO:0000256" key="3">
    <source>
        <dbReference type="ARBA" id="ARBA00022527"/>
    </source>
</evidence>
<name>A0A6I8NTH6_ORNAN</name>
<protein>
    <recommendedName>
        <fullName evidence="2">non-specific serine/threonine protein kinase</fullName>
        <ecNumber evidence="2">2.7.11.1</ecNumber>
    </recommendedName>
</protein>
<dbReference type="Proteomes" id="UP000002279">
    <property type="component" value="Unplaced"/>
</dbReference>
<reference evidence="14" key="2">
    <citation type="submission" date="2025-09" db="UniProtKB">
        <authorList>
            <consortium name="Ensembl"/>
        </authorList>
    </citation>
    <scope>IDENTIFICATION</scope>
    <source>
        <strain evidence="14">Glennie</strain>
    </source>
</reference>
<dbReference type="PROSITE" id="PS50309">
    <property type="entry name" value="DC"/>
    <property type="match status" value="1"/>
</dbReference>
<comment type="similarity">
    <text evidence="1">Belongs to the protein kinase superfamily. CAMK Ser/Thr protein kinase family. CaMK subfamily.</text>
</comment>
<dbReference type="InParanoid" id="A0A6I8NTH6"/>
<dbReference type="InterPro" id="IPR036572">
    <property type="entry name" value="Doublecortin_dom_sf"/>
</dbReference>
<evidence type="ECO:0000256" key="8">
    <source>
        <dbReference type="ARBA" id="ARBA00047899"/>
    </source>
</evidence>
<dbReference type="InterPro" id="IPR017441">
    <property type="entry name" value="Protein_kinase_ATP_BS"/>
</dbReference>
<dbReference type="Gene3D" id="3.10.20.230">
    <property type="entry name" value="Doublecortin domain"/>
    <property type="match status" value="1"/>
</dbReference>
<dbReference type="Pfam" id="PF03607">
    <property type="entry name" value="DCX"/>
    <property type="match status" value="1"/>
</dbReference>
<dbReference type="InterPro" id="IPR008271">
    <property type="entry name" value="Ser/Thr_kinase_AS"/>
</dbReference>
<dbReference type="FunFam" id="1.10.510.10:FF:000066">
    <property type="entry name" value="Serine/threonine-protein kinase DCLK1 isoform 2"/>
    <property type="match status" value="1"/>
</dbReference>
<dbReference type="FunFam" id="3.30.200.20:FF:000003">
    <property type="entry name" value="Non-specific serine/threonine protein kinase"/>
    <property type="match status" value="1"/>
</dbReference>
<dbReference type="PROSITE" id="PS50011">
    <property type="entry name" value="PROTEIN_KINASE_DOM"/>
    <property type="match status" value="1"/>
</dbReference>
<evidence type="ECO:0000256" key="4">
    <source>
        <dbReference type="ARBA" id="ARBA00022679"/>
    </source>
</evidence>
<evidence type="ECO:0000256" key="6">
    <source>
        <dbReference type="ARBA" id="ARBA00022777"/>
    </source>
</evidence>
<dbReference type="GO" id="GO:0005524">
    <property type="term" value="F:ATP binding"/>
    <property type="evidence" value="ECO:0007669"/>
    <property type="project" value="UniProtKB-UniRule"/>
</dbReference>
<feature type="domain" description="Protein kinase" evidence="12">
    <location>
        <begin position="492"/>
        <end position="749"/>
    </location>
</feature>